<organism evidence="2 3">
    <name type="scientific">Olivibacter oleidegradans</name>
    <dbReference type="NCBI Taxonomy" id="760123"/>
    <lineage>
        <taxon>Bacteria</taxon>
        <taxon>Pseudomonadati</taxon>
        <taxon>Bacteroidota</taxon>
        <taxon>Sphingobacteriia</taxon>
        <taxon>Sphingobacteriales</taxon>
        <taxon>Sphingobacteriaceae</taxon>
        <taxon>Olivibacter</taxon>
    </lineage>
</organism>
<dbReference type="Pfam" id="PF01182">
    <property type="entry name" value="Glucosamine_iso"/>
    <property type="match status" value="1"/>
</dbReference>
<accession>A0ABV6HVH0</accession>
<dbReference type="EMBL" id="JBHLWO010000008">
    <property type="protein sequence ID" value="MFC0321943.1"/>
    <property type="molecule type" value="Genomic_DNA"/>
</dbReference>
<name>A0ABV6HVH0_9SPHI</name>
<sequence>MDIRILKDPKELGQAAGKEAAKLINEAINEKGFANIILATGTSQFETINQLIKEQVDWSKVTMFHLDEYINLPISHPASFRKYLKERFLAHVPSLKAAYLIDGESDSGEVRKELNDLIRQHPIDVALVGIGENGHLAFNDPPANFDTEEPYLEVILDKQCRMQQLGEGWFNSIDEVPSKAISMSVRQICKSKHIICSVPDARKAQAVKDSVEQNVSNAYPASILQKHASCSLYLDEAAASLLK</sequence>
<evidence type="ECO:0000313" key="2">
    <source>
        <dbReference type="EMBL" id="MFC0321943.1"/>
    </source>
</evidence>
<dbReference type="Proteomes" id="UP001589774">
    <property type="component" value="Unassembled WGS sequence"/>
</dbReference>
<dbReference type="InterPro" id="IPR006148">
    <property type="entry name" value="Glc/Gal-6P_isomerase"/>
</dbReference>
<dbReference type="InterPro" id="IPR018321">
    <property type="entry name" value="Glucosamine6P_isomerase_CS"/>
</dbReference>
<feature type="domain" description="Glucosamine/galactosamine-6-phosphate isomerase" evidence="1">
    <location>
        <begin position="8"/>
        <end position="227"/>
    </location>
</feature>
<comment type="caution">
    <text evidence="2">The sequence shown here is derived from an EMBL/GenBank/DDBJ whole genome shotgun (WGS) entry which is preliminary data.</text>
</comment>
<dbReference type="Gene3D" id="3.40.50.1360">
    <property type="match status" value="1"/>
</dbReference>
<dbReference type="InterPro" id="IPR037171">
    <property type="entry name" value="NagB/RpiA_transferase-like"/>
</dbReference>
<dbReference type="PANTHER" id="PTHR11280:SF6">
    <property type="entry name" value="GLUCOSAMINE-6-PHOSPHATE ISOMERASE NAGB"/>
    <property type="match status" value="1"/>
</dbReference>
<proteinExistence type="predicted"/>
<dbReference type="PANTHER" id="PTHR11280">
    <property type="entry name" value="GLUCOSAMINE-6-PHOSPHATE ISOMERASE"/>
    <property type="match status" value="1"/>
</dbReference>
<evidence type="ECO:0000313" key="3">
    <source>
        <dbReference type="Proteomes" id="UP001589774"/>
    </source>
</evidence>
<dbReference type="InterPro" id="IPR004547">
    <property type="entry name" value="Glucosamine6P_isomerase"/>
</dbReference>
<dbReference type="PROSITE" id="PS01161">
    <property type="entry name" value="GLC_GALNAC_ISOMERASE"/>
    <property type="match status" value="1"/>
</dbReference>
<dbReference type="CDD" id="cd01399">
    <property type="entry name" value="GlcN6P_deaminase"/>
    <property type="match status" value="1"/>
</dbReference>
<evidence type="ECO:0000259" key="1">
    <source>
        <dbReference type="Pfam" id="PF01182"/>
    </source>
</evidence>
<reference evidence="2 3" key="1">
    <citation type="submission" date="2024-09" db="EMBL/GenBank/DDBJ databases">
        <authorList>
            <person name="Sun Q."/>
            <person name="Mori K."/>
        </authorList>
    </citation>
    <scope>NUCLEOTIDE SEQUENCE [LARGE SCALE GENOMIC DNA]</scope>
    <source>
        <strain evidence="2 3">CCM 7765</strain>
    </source>
</reference>
<keyword evidence="3" id="KW-1185">Reference proteome</keyword>
<dbReference type="RefSeq" id="WP_130858521.1">
    <property type="nucleotide sequence ID" value="NZ_JBHLWO010000008.1"/>
</dbReference>
<gene>
    <name evidence="2" type="ORF">ACFFI0_26750</name>
</gene>
<protein>
    <submittedName>
        <fullName evidence="2">Glucosamine-6-phosphate deaminase</fullName>
    </submittedName>
</protein>
<dbReference type="SUPFAM" id="SSF100950">
    <property type="entry name" value="NagB/RpiA/CoA transferase-like"/>
    <property type="match status" value="1"/>
</dbReference>